<keyword evidence="2" id="KW-1185">Reference proteome</keyword>
<protein>
    <submittedName>
        <fullName evidence="1">Iron permease</fullName>
    </submittedName>
</protein>
<evidence type="ECO:0000313" key="2">
    <source>
        <dbReference type="Proteomes" id="UP001055072"/>
    </source>
</evidence>
<gene>
    <name evidence="1" type="ORF">BDY19DRAFT_953913</name>
</gene>
<reference evidence="1" key="1">
    <citation type="journal article" date="2021" name="Environ. Microbiol.">
        <title>Gene family expansions and transcriptome signatures uncover fungal adaptations to wood decay.</title>
        <authorList>
            <person name="Hage H."/>
            <person name="Miyauchi S."/>
            <person name="Viragh M."/>
            <person name="Drula E."/>
            <person name="Min B."/>
            <person name="Chaduli D."/>
            <person name="Navarro D."/>
            <person name="Favel A."/>
            <person name="Norest M."/>
            <person name="Lesage-Meessen L."/>
            <person name="Balint B."/>
            <person name="Merenyi Z."/>
            <person name="de Eugenio L."/>
            <person name="Morin E."/>
            <person name="Martinez A.T."/>
            <person name="Baldrian P."/>
            <person name="Stursova M."/>
            <person name="Martinez M.J."/>
            <person name="Novotny C."/>
            <person name="Magnuson J.K."/>
            <person name="Spatafora J.W."/>
            <person name="Maurice S."/>
            <person name="Pangilinan J."/>
            <person name="Andreopoulos W."/>
            <person name="LaButti K."/>
            <person name="Hundley H."/>
            <person name="Na H."/>
            <person name="Kuo A."/>
            <person name="Barry K."/>
            <person name="Lipzen A."/>
            <person name="Henrissat B."/>
            <person name="Riley R."/>
            <person name="Ahrendt S."/>
            <person name="Nagy L.G."/>
            <person name="Grigoriev I.V."/>
            <person name="Martin F."/>
            <person name="Rosso M.N."/>
        </authorList>
    </citation>
    <scope>NUCLEOTIDE SEQUENCE</scope>
    <source>
        <strain evidence="1">CBS 384.51</strain>
    </source>
</reference>
<sequence>MSPSTASIPQSISGQEKKNESDVAILESSAEENNDSAKTKKGLKFWLIILAICVAMFMSALEVGGTSTALPSIINDLHGDDFIWVGSAYPLAATALLPASGGMAEIFGRRFSMLTALGLFALGSALCGSAQNMSWLIAARTIQGAGGGAIQSVGNIIISDLVPLRERGVYSSFVGLVWTFAAGIGPLVGGALAEDGQWRWFFYMNLPICGLAAILVLAFVNLRTPPGTLLDKLSKMDWIGNFIFIGSSTSTAIALTWAGITFPWSSASTLVPLIVGLCGLAFFLFYEARFAKHPIVPFTLVANRTSLSGYLQIFFTPVITFAVTYYLATYYQSVKNANPIRAGIDSLSMSLSLGPTIIVTGISVSVTKRYRPQLWIGWVILTISMGVFTTVHSTTSIGHPIGFSVLVHVGAGMIYSAAYFPVLAPLPVSENAHALAFFAFCRTFASVWAITIGGTVLQNQLVKRLPIEFTSQFPSGAALAYSAIPTIGKLQDPLRAQVREAFAESIRVIWQVLTGISGLGLLCSLPMKGLPLHTQVDEKWGIEEGKGGNGEVQAGPRDNVHSNVADSQVDIGESEPSAQV</sequence>
<name>A0ACB8TZG6_9APHY</name>
<proteinExistence type="predicted"/>
<dbReference type="Proteomes" id="UP001055072">
    <property type="component" value="Unassembled WGS sequence"/>
</dbReference>
<dbReference type="EMBL" id="MU274917">
    <property type="protein sequence ID" value="KAI0087477.1"/>
    <property type="molecule type" value="Genomic_DNA"/>
</dbReference>
<accession>A0ACB8TZG6</accession>
<comment type="caution">
    <text evidence="1">The sequence shown here is derived from an EMBL/GenBank/DDBJ whole genome shotgun (WGS) entry which is preliminary data.</text>
</comment>
<organism evidence="1 2">
    <name type="scientific">Irpex rosettiformis</name>
    <dbReference type="NCBI Taxonomy" id="378272"/>
    <lineage>
        <taxon>Eukaryota</taxon>
        <taxon>Fungi</taxon>
        <taxon>Dikarya</taxon>
        <taxon>Basidiomycota</taxon>
        <taxon>Agaricomycotina</taxon>
        <taxon>Agaricomycetes</taxon>
        <taxon>Polyporales</taxon>
        <taxon>Irpicaceae</taxon>
        <taxon>Irpex</taxon>
    </lineage>
</organism>
<evidence type="ECO:0000313" key="1">
    <source>
        <dbReference type="EMBL" id="KAI0087477.1"/>
    </source>
</evidence>